<keyword evidence="8" id="KW-0479">Metal-binding</keyword>
<evidence type="ECO:0000256" key="1">
    <source>
        <dbReference type="ARBA" id="ARBA00001946"/>
    </source>
</evidence>
<dbReference type="PROSITE" id="PS00101">
    <property type="entry name" value="HEXAPEP_TRANSFERASES"/>
    <property type="match status" value="1"/>
</dbReference>
<name>A0ABZ0UNZ2_9RICK</name>
<keyword evidence="10" id="KW-0460">Magnesium</keyword>
<evidence type="ECO:0000256" key="10">
    <source>
        <dbReference type="ARBA" id="ARBA00022842"/>
    </source>
</evidence>
<evidence type="ECO:0000256" key="6">
    <source>
        <dbReference type="ARBA" id="ARBA00022679"/>
    </source>
</evidence>
<comment type="catalytic activity">
    <reaction evidence="16">
        <text>alpha-D-glucosamine 1-phosphate + acetyl-CoA = N-acetyl-alpha-D-glucosamine 1-phosphate + CoA + H(+)</text>
        <dbReference type="Rhea" id="RHEA:13725"/>
        <dbReference type="ChEBI" id="CHEBI:15378"/>
        <dbReference type="ChEBI" id="CHEBI:57287"/>
        <dbReference type="ChEBI" id="CHEBI:57288"/>
        <dbReference type="ChEBI" id="CHEBI:57776"/>
        <dbReference type="ChEBI" id="CHEBI:58516"/>
        <dbReference type="EC" id="2.3.1.157"/>
    </reaction>
</comment>
<evidence type="ECO:0000256" key="4">
    <source>
        <dbReference type="ARBA" id="ARBA00007947"/>
    </source>
</evidence>
<evidence type="ECO:0000256" key="7">
    <source>
        <dbReference type="ARBA" id="ARBA00022695"/>
    </source>
</evidence>
<sequence length="466" mass="52375">MFVMKILVIVLCGGKNTRMRAAKPKFLLEVAGVPILHHILCTIQEVQRRLVSHGVCMQNVSLVLNEKNFDNPEIDTVLLDFPELQICKITQQVTGTGGAVLSVLYEVEGYDGVLMLYGDMPLIKEDTLYEFVQNYRKRLALKRNFISLHLAFIANDSRGYGIIKTDIKEKLRVIRIVESAYEKEKYLSKNPGKIMCNAGAMITQFHMLKDALLNVYKVCRIEDEFPLTEVVSFFFGLNMVSEYRICERSECINTNNLSDLSRAEEEMQNRIRLTLMNGGVHLIAPHTNFFHYYSSISVGVVIHPYSIIGKNVMIYPNAVILPYCYIEGAIIEPQVTIGPFCRIRGDTLLKSGAKVGNFLEVKNSIIGENTKIGHFGYVGDATIGDRCNIGAGTVFCNYDGYEKHRTVVKSKAFIGANVSLVAPVSVGDTSMIGAGSTITQDVPNYELAIERNVQRNIKRKRFTRQR</sequence>
<dbReference type="InterPro" id="IPR018357">
    <property type="entry name" value="Hexapep_transf_CS"/>
</dbReference>
<evidence type="ECO:0000256" key="17">
    <source>
        <dbReference type="ARBA" id="ARBA00048493"/>
    </source>
</evidence>
<proteinExistence type="inferred from homology"/>
<keyword evidence="9" id="KW-0677">Repeat</keyword>
<dbReference type="RefSeq" id="WP_323722484.1">
    <property type="nucleotide sequence ID" value="NZ_CP110343.1"/>
</dbReference>
<evidence type="ECO:0000259" key="19">
    <source>
        <dbReference type="Pfam" id="PF12804"/>
    </source>
</evidence>
<reference evidence="20" key="1">
    <citation type="submission" date="2022-10" db="EMBL/GenBank/DDBJ databases">
        <title>Host association and intracellularity evolved multiple times independently in the Rickettsiales.</title>
        <authorList>
            <person name="Castelli M."/>
            <person name="Nardi T."/>
            <person name="Gammuto L."/>
            <person name="Bellinzona G."/>
            <person name="Sabaneyeva E."/>
            <person name="Potekhin A."/>
            <person name="Serra V."/>
            <person name="Petroni G."/>
            <person name="Sassera D."/>
        </authorList>
    </citation>
    <scope>NUCLEOTIDE SEQUENCE [LARGE SCALE GENOMIC DNA]</scope>
    <source>
        <strain evidence="20">US_Bl 11III1</strain>
    </source>
</reference>
<evidence type="ECO:0000256" key="16">
    <source>
        <dbReference type="ARBA" id="ARBA00048247"/>
    </source>
</evidence>
<dbReference type="InterPro" id="IPR038009">
    <property type="entry name" value="GlmU_C_LbH"/>
</dbReference>
<feature type="domain" description="MobA-like NTP transferase" evidence="19">
    <location>
        <begin position="8"/>
        <end position="137"/>
    </location>
</feature>
<evidence type="ECO:0000256" key="12">
    <source>
        <dbReference type="ARBA" id="ARBA00022984"/>
    </source>
</evidence>
<gene>
    <name evidence="20" type="ORF">Fokcrypt_00358</name>
</gene>
<dbReference type="SUPFAM" id="SSF53448">
    <property type="entry name" value="Nucleotide-diphospho-sugar transferases"/>
    <property type="match status" value="1"/>
</dbReference>
<dbReference type="Proteomes" id="UP001325140">
    <property type="component" value="Chromosome"/>
</dbReference>
<keyword evidence="15" id="KW-0961">Cell wall biogenesis/degradation</keyword>
<keyword evidence="7" id="KW-0548">Nucleotidyltransferase</keyword>
<dbReference type="CDD" id="cd03353">
    <property type="entry name" value="LbH_GlmU_C"/>
    <property type="match status" value="1"/>
</dbReference>
<dbReference type="EMBL" id="CP110343">
    <property type="protein sequence ID" value="WPX97836.1"/>
    <property type="molecule type" value="Genomic_DNA"/>
</dbReference>
<evidence type="ECO:0000256" key="13">
    <source>
        <dbReference type="ARBA" id="ARBA00023268"/>
    </source>
</evidence>
<keyword evidence="5" id="KW-0963">Cytoplasm</keyword>
<comment type="function">
    <text evidence="18">Catalyzes the last two sequential reactions in the de novo biosynthetic pathway for UDP-N-acetylglucosamine (UDP-GlcNAc). The C-terminal domain catalyzes the transfer of acetyl group from acetyl coenzyme A to glucosamine-1-phosphate (GlcN-1-P) to produce N-acetylglucosamine-1-phosphate (GlcNAc-1-P), which is converted into UDP-GlcNAc by the transfer of uridine 5-monophosphate (from uridine 5-triphosphate), a reaction catalyzed by the N-terminal domain.</text>
</comment>
<evidence type="ECO:0000256" key="18">
    <source>
        <dbReference type="ARBA" id="ARBA00049628"/>
    </source>
</evidence>
<comment type="similarity">
    <text evidence="4">In the N-terminal section; belongs to the N-acetylglucosamine-1-phosphate uridyltransferase family.</text>
</comment>
<dbReference type="Gene3D" id="2.160.10.10">
    <property type="entry name" value="Hexapeptide repeat proteins"/>
    <property type="match status" value="1"/>
</dbReference>
<dbReference type="PANTHER" id="PTHR43584">
    <property type="entry name" value="NUCLEOTIDYL TRANSFERASE"/>
    <property type="match status" value="1"/>
</dbReference>
<comment type="cofactor">
    <cofactor evidence="1">
        <name>Mg(2+)</name>
        <dbReference type="ChEBI" id="CHEBI:18420"/>
    </cofactor>
</comment>
<evidence type="ECO:0000256" key="3">
    <source>
        <dbReference type="ARBA" id="ARBA00007707"/>
    </source>
</evidence>
<keyword evidence="14" id="KW-0012">Acyltransferase</keyword>
<dbReference type="InterPro" id="IPR011004">
    <property type="entry name" value="Trimer_LpxA-like_sf"/>
</dbReference>
<dbReference type="InterPro" id="IPR025877">
    <property type="entry name" value="MobA-like_NTP_Trfase"/>
</dbReference>
<dbReference type="Pfam" id="PF12804">
    <property type="entry name" value="NTP_transf_3"/>
    <property type="match status" value="1"/>
</dbReference>
<dbReference type="InterPro" id="IPR001451">
    <property type="entry name" value="Hexapep"/>
</dbReference>
<keyword evidence="12" id="KW-0573">Peptidoglycan synthesis</keyword>
<accession>A0ABZ0UNZ2</accession>
<keyword evidence="11" id="KW-0133">Cell shape</keyword>
<dbReference type="SUPFAM" id="SSF51161">
    <property type="entry name" value="Trimeric LpxA-like enzymes"/>
    <property type="match status" value="1"/>
</dbReference>
<protein>
    <submittedName>
        <fullName evidence="20">Bifunctional protein GlmU</fullName>
    </submittedName>
</protein>
<comment type="subcellular location">
    <subcellularLocation>
        <location evidence="2">Cytoplasm</location>
    </subcellularLocation>
</comment>
<evidence type="ECO:0000256" key="15">
    <source>
        <dbReference type="ARBA" id="ARBA00023316"/>
    </source>
</evidence>
<evidence type="ECO:0000256" key="9">
    <source>
        <dbReference type="ARBA" id="ARBA00022737"/>
    </source>
</evidence>
<dbReference type="InterPro" id="IPR029044">
    <property type="entry name" value="Nucleotide-diphossugar_trans"/>
</dbReference>
<dbReference type="Pfam" id="PF00132">
    <property type="entry name" value="Hexapep"/>
    <property type="match status" value="1"/>
</dbReference>
<evidence type="ECO:0000313" key="20">
    <source>
        <dbReference type="EMBL" id="WPX97836.1"/>
    </source>
</evidence>
<evidence type="ECO:0000256" key="8">
    <source>
        <dbReference type="ARBA" id="ARBA00022723"/>
    </source>
</evidence>
<dbReference type="InterPro" id="IPR050065">
    <property type="entry name" value="GlmU-like"/>
</dbReference>
<keyword evidence="6" id="KW-0808">Transferase</keyword>
<dbReference type="Pfam" id="PF14602">
    <property type="entry name" value="Hexapep_2"/>
    <property type="match status" value="1"/>
</dbReference>
<dbReference type="Gene3D" id="3.90.550.10">
    <property type="entry name" value="Spore Coat Polysaccharide Biosynthesis Protein SpsA, Chain A"/>
    <property type="match status" value="1"/>
</dbReference>
<keyword evidence="13" id="KW-0511">Multifunctional enzyme</keyword>
<keyword evidence="21" id="KW-1185">Reference proteome</keyword>
<evidence type="ECO:0000256" key="5">
    <source>
        <dbReference type="ARBA" id="ARBA00022490"/>
    </source>
</evidence>
<dbReference type="PANTHER" id="PTHR43584:SF3">
    <property type="entry name" value="BIFUNCTIONAL PROTEIN GLMU"/>
    <property type="match status" value="1"/>
</dbReference>
<organism evidence="20 21">
    <name type="scientific">Candidatus Fokinia crypta</name>
    <dbReference type="NCBI Taxonomy" id="1920990"/>
    <lineage>
        <taxon>Bacteria</taxon>
        <taxon>Pseudomonadati</taxon>
        <taxon>Pseudomonadota</taxon>
        <taxon>Alphaproteobacteria</taxon>
        <taxon>Rickettsiales</taxon>
        <taxon>Candidatus Midichloriaceae</taxon>
        <taxon>Candidatus Fokinia</taxon>
    </lineage>
</organism>
<comment type="similarity">
    <text evidence="3">In the C-terminal section; belongs to the transferase hexapeptide repeat family.</text>
</comment>
<evidence type="ECO:0000256" key="2">
    <source>
        <dbReference type="ARBA" id="ARBA00004496"/>
    </source>
</evidence>
<evidence type="ECO:0000313" key="21">
    <source>
        <dbReference type="Proteomes" id="UP001325140"/>
    </source>
</evidence>
<evidence type="ECO:0000256" key="14">
    <source>
        <dbReference type="ARBA" id="ARBA00023315"/>
    </source>
</evidence>
<comment type="catalytic activity">
    <reaction evidence="17">
        <text>N-acetyl-alpha-D-glucosamine 1-phosphate + UTP + H(+) = UDP-N-acetyl-alpha-D-glucosamine + diphosphate</text>
        <dbReference type="Rhea" id="RHEA:13509"/>
        <dbReference type="ChEBI" id="CHEBI:15378"/>
        <dbReference type="ChEBI" id="CHEBI:33019"/>
        <dbReference type="ChEBI" id="CHEBI:46398"/>
        <dbReference type="ChEBI" id="CHEBI:57705"/>
        <dbReference type="ChEBI" id="CHEBI:57776"/>
        <dbReference type="EC" id="2.7.7.23"/>
    </reaction>
</comment>
<evidence type="ECO:0000256" key="11">
    <source>
        <dbReference type="ARBA" id="ARBA00022960"/>
    </source>
</evidence>